<gene>
    <name evidence="2" type="primary">OJ1212_B02.14</name>
</gene>
<evidence type="ECO:0000313" key="3">
    <source>
        <dbReference type="Proteomes" id="UP000000763"/>
    </source>
</evidence>
<dbReference type="AlphaFoldDB" id="Q60EN5"/>
<reference evidence="3" key="2">
    <citation type="journal article" date="2008" name="Nucleic Acids Res.">
        <title>The rice annotation project database (RAP-DB): 2008 update.</title>
        <authorList>
            <consortium name="The rice annotation project (RAP)"/>
        </authorList>
    </citation>
    <scope>GENOME REANNOTATION</scope>
    <source>
        <strain evidence="3">cv. Nipponbare</strain>
    </source>
</reference>
<organism evidence="2 3">
    <name type="scientific">Oryza sativa subsp. japonica</name>
    <name type="common">Rice</name>
    <dbReference type="NCBI Taxonomy" id="39947"/>
    <lineage>
        <taxon>Eukaryota</taxon>
        <taxon>Viridiplantae</taxon>
        <taxon>Streptophyta</taxon>
        <taxon>Embryophyta</taxon>
        <taxon>Tracheophyta</taxon>
        <taxon>Spermatophyta</taxon>
        <taxon>Magnoliopsida</taxon>
        <taxon>Liliopsida</taxon>
        <taxon>Poales</taxon>
        <taxon>Poaceae</taxon>
        <taxon>BOP clade</taxon>
        <taxon>Oryzoideae</taxon>
        <taxon>Oryzeae</taxon>
        <taxon>Oryzinae</taxon>
        <taxon>Oryza</taxon>
        <taxon>Oryza sativa</taxon>
    </lineage>
</organism>
<name>Q60EN5_ORYSJ</name>
<dbReference type="EMBL" id="AC109595">
    <property type="protein sequence ID" value="AAV24779.1"/>
    <property type="molecule type" value="Genomic_DNA"/>
</dbReference>
<sequence length="73" mass="8243">MEGGGRQEWSWAAAAAGGRGRPPWPAAEVARHPRMKPSRGSSGWRRLALSRKVVFEFHEDKDKVFHVDVMEND</sequence>
<accession>Q60EN5</accession>
<reference evidence="3" key="1">
    <citation type="journal article" date="2005" name="Nature">
        <title>The map-based sequence of the rice genome.</title>
        <authorList>
            <consortium name="International rice genome sequencing project (IRGSP)"/>
            <person name="Matsumoto T."/>
            <person name="Wu J."/>
            <person name="Kanamori H."/>
            <person name="Katayose Y."/>
            <person name="Fujisawa M."/>
            <person name="Namiki N."/>
            <person name="Mizuno H."/>
            <person name="Yamamoto K."/>
            <person name="Antonio B.A."/>
            <person name="Baba T."/>
            <person name="Sakata K."/>
            <person name="Nagamura Y."/>
            <person name="Aoki H."/>
            <person name="Arikawa K."/>
            <person name="Arita K."/>
            <person name="Bito T."/>
            <person name="Chiden Y."/>
            <person name="Fujitsuka N."/>
            <person name="Fukunaka R."/>
            <person name="Hamada M."/>
            <person name="Harada C."/>
            <person name="Hayashi A."/>
            <person name="Hijishita S."/>
            <person name="Honda M."/>
            <person name="Hosokawa S."/>
            <person name="Ichikawa Y."/>
            <person name="Idonuma A."/>
            <person name="Iijima M."/>
            <person name="Ikeda M."/>
            <person name="Ikeno M."/>
            <person name="Ito K."/>
            <person name="Ito S."/>
            <person name="Ito T."/>
            <person name="Ito Y."/>
            <person name="Ito Y."/>
            <person name="Iwabuchi A."/>
            <person name="Kamiya K."/>
            <person name="Karasawa W."/>
            <person name="Kurita K."/>
            <person name="Katagiri S."/>
            <person name="Kikuta A."/>
            <person name="Kobayashi H."/>
            <person name="Kobayashi N."/>
            <person name="Machita K."/>
            <person name="Maehara T."/>
            <person name="Masukawa M."/>
            <person name="Mizubayashi T."/>
            <person name="Mukai Y."/>
            <person name="Nagasaki H."/>
            <person name="Nagata Y."/>
            <person name="Naito S."/>
            <person name="Nakashima M."/>
            <person name="Nakama Y."/>
            <person name="Nakamichi Y."/>
            <person name="Nakamura M."/>
            <person name="Meguro A."/>
            <person name="Negishi M."/>
            <person name="Ohta I."/>
            <person name="Ohta T."/>
            <person name="Okamoto M."/>
            <person name="Ono N."/>
            <person name="Saji S."/>
            <person name="Sakaguchi M."/>
            <person name="Sakai K."/>
            <person name="Shibata M."/>
            <person name="Shimokawa T."/>
            <person name="Song J."/>
            <person name="Takazaki Y."/>
            <person name="Terasawa K."/>
            <person name="Tsugane M."/>
            <person name="Tsuji K."/>
            <person name="Ueda S."/>
            <person name="Waki K."/>
            <person name="Yamagata H."/>
            <person name="Yamamoto M."/>
            <person name="Yamamoto S."/>
            <person name="Yamane H."/>
            <person name="Yoshiki S."/>
            <person name="Yoshihara R."/>
            <person name="Yukawa K."/>
            <person name="Zhong H."/>
            <person name="Yano M."/>
            <person name="Yuan Q."/>
            <person name="Ouyang S."/>
            <person name="Liu J."/>
            <person name="Jones K.M."/>
            <person name="Gansberger K."/>
            <person name="Moffat K."/>
            <person name="Hill J."/>
            <person name="Bera J."/>
            <person name="Fadrosh D."/>
            <person name="Jin S."/>
            <person name="Johri S."/>
            <person name="Kim M."/>
            <person name="Overton L."/>
            <person name="Reardon M."/>
            <person name="Tsitrin T."/>
            <person name="Vuong H."/>
            <person name="Weaver B."/>
            <person name="Ciecko A."/>
            <person name="Tallon L."/>
            <person name="Jackson J."/>
            <person name="Pai G."/>
            <person name="Aken S.V."/>
            <person name="Utterback T."/>
            <person name="Reidmuller S."/>
            <person name="Feldblyum T."/>
            <person name="Hsiao J."/>
            <person name="Zismann V."/>
            <person name="Iobst S."/>
            <person name="de Vazeille A.R."/>
            <person name="Buell C.R."/>
            <person name="Ying K."/>
            <person name="Li Y."/>
            <person name="Lu T."/>
            <person name="Huang Y."/>
            <person name="Zhao Q."/>
            <person name="Feng Q."/>
            <person name="Zhang L."/>
            <person name="Zhu J."/>
            <person name="Weng Q."/>
            <person name="Mu J."/>
            <person name="Lu Y."/>
            <person name="Fan D."/>
            <person name="Liu Y."/>
            <person name="Guan J."/>
            <person name="Zhang Y."/>
            <person name="Yu S."/>
            <person name="Liu X."/>
            <person name="Zhang Y."/>
            <person name="Hong G."/>
            <person name="Han B."/>
            <person name="Choisne N."/>
            <person name="Demange N."/>
            <person name="Orjeda G."/>
            <person name="Samain S."/>
            <person name="Cattolico L."/>
            <person name="Pelletier E."/>
            <person name="Couloux A."/>
            <person name="Segurens B."/>
            <person name="Wincker P."/>
            <person name="D'Hont A."/>
            <person name="Scarpelli C."/>
            <person name="Weissenbach J."/>
            <person name="Salanoubat M."/>
            <person name="Quetier F."/>
            <person name="Yu Y."/>
            <person name="Kim H.R."/>
            <person name="Rambo T."/>
            <person name="Currie J."/>
            <person name="Collura K."/>
            <person name="Luo M."/>
            <person name="Yang T."/>
            <person name="Ammiraju J.S.S."/>
            <person name="Engler F."/>
            <person name="Soderlund C."/>
            <person name="Wing R.A."/>
            <person name="Palmer L.E."/>
            <person name="de la Bastide M."/>
            <person name="Spiegel L."/>
            <person name="Nascimento L."/>
            <person name="Zutavern T."/>
            <person name="O'Shaughnessy A."/>
            <person name="Dike S."/>
            <person name="Dedhia N."/>
            <person name="Preston R."/>
            <person name="Balija V."/>
            <person name="McCombie W.R."/>
            <person name="Chow T."/>
            <person name="Chen H."/>
            <person name="Chung M."/>
            <person name="Chen C."/>
            <person name="Shaw J."/>
            <person name="Wu H."/>
            <person name="Hsiao K."/>
            <person name="Chao Y."/>
            <person name="Chu M."/>
            <person name="Cheng C."/>
            <person name="Hour A."/>
            <person name="Lee P."/>
            <person name="Lin S."/>
            <person name="Lin Y."/>
            <person name="Liou J."/>
            <person name="Liu S."/>
            <person name="Hsing Y."/>
            <person name="Raghuvanshi S."/>
            <person name="Mohanty A."/>
            <person name="Bharti A.K."/>
            <person name="Gaur A."/>
            <person name="Gupta V."/>
            <person name="Kumar D."/>
            <person name="Ravi V."/>
            <person name="Vij S."/>
            <person name="Kapur A."/>
            <person name="Khurana P."/>
            <person name="Khurana P."/>
            <person name="Khurana J.P."/>
            <person name="Tyagi A.K."/>
            <person name="Gaikwad K."/>
            <person name="Singh A."/>
            <person name="Dalal V."/>
            <person name="Srivastava S."/>
            <person name="Dixit A."/>
            <person name="Pal A.K."/>
            <person name="Ghazi I.A."/>
            <person name="Yadav M."/>
            <person name="Pandit A."/>
            <person name="Bhargava A."/>
            <person name="Sureshbabu K."/>
            <person name="Batra K."/>
            <person name="Sharma T.R."/>
            <person name="Mohapatra T."/>
            <person name="Singh N.K."/>
            <person name="Messing J."/>
            <person name="Nelson A.B."/>
            <person name="Fuks G."/>
            <person name="Kavchok S."/>
            <person name="Keizer G."/>
            <person name="Linton E."/>
            <person name="Llaca V."/>
            <person name="Song R."/>
            <person name="Tanyolac B."/>
            <person name="Young S."/>
            <person name="Ho-Il K."/>
            <person name="Hahn J.H."/>
            <person name="Sangsakoo G."/>
            <person name="Vanavichit A."/>
            <person name="de Mattos Luiz.A.T."/>
            <person name="Zimmer P.D."/>
            <person name="Malone G."/>
            <person name="Dellagostin O."/>
            <person name="de Oliveira A.C."/>
            <person name="Bevan M."/>
            <person name="Bancroft I."/>
            <person name="Minx P."/>
            <person name="Cordum H."/>
            <person name="Wilson R."/>
            <person name="Cheng Z."/>
            <person name="Jin W."/>
            <person name="Jiang J."/>
            <person name="Leong S.A."/>
            <person name="Iwama H."/>
            <person name="Gojobori T."/>
            <person name="Itoh T."/>
            <person name="Niimura Y."/>
            <person name="Fujii Y."/>
            <person name="Habara T."/>
            <person name="Sakai H."/>
            <person name="Sato Y."/>
            <person name="Wilson G."/>
            <person name="Kumar K."/>
            <person name="McCouch S."/>
            <person name="Juretic N."/>
            <person name="Hoen D."/>
            <person name="Wright S."/>
            <person name="Bruskiewich R."/>
            <person name="Bureau T."/>
            <person name="Miyao A."/>
            <person name="Hirochika H."/>
            <person name="Nishikawa T."/>
            <person name="Kadowaki K."/>
            <person name="Sugiura M."/>
            <person name="Burr B."/>
            <person name="Sasaki T."/>
        </authorList>
    </citation>
    <scope>NUCLEOTIDE SEQUENCE [LARGE SCALE GENOMIC DNA]</scope>
    <source>
        <strain evidence="3">cv. Nipponbare</strain>
    </source>
</reference>
<evidence type="ECO:0000256" key="1">
    <source>
        <dbReference type="SAM" id="MobiDB-lite"/>
    </source>
</evidence>
<feature type="region of interest" description="Disordered" evidence="1">
    <location>
        <begin position="1"/>
        <end position="42"/>
    </location>
</feature>
<proteinExistence type="predicted"/>
<evidence type="ECO:0000313" key="2">
    <source>
        <dbReference type="EMBL" id="AAV24779.1"/>
    </source>
</evidence>
<dbReference type="Proteomes" id="UP000000763">
    <property type="component" value="Chromosome 5"/>
</dbReference>
<protein>
    <submittedName>
        <fullName evidence="2">Uncharacterized protein</fullName>
    </submittedName>
</protein>